<dbReference type="EMBL" id="CDMY01000541">
    <property type="protein sequence ID" value="CEM21302.1"/>
    <property type="molecule type" value="Genomic_DNA"/>
</dbReference>
<dbReference type="OrthoDB" id="6329284at2759"/>
<accession>A0A0G4G0B7</accession>
<evidence type="ECO:0000313" key="1">
    <source>
        <dbReference type="EMBL" id="CEM21302.1"/>
    </source>
</evidence>
<reference evidence="1 2" key="1">
    <citation type="submission" date="2014-11" db="EMBL/GenBank/DDBJ databases">
        <authorList>
            <person name="Zhu J."/>
            <person name="Qi W."/>
            <person name="Song R."/>
        </authorList>
    </citation>
    <scope>NUCLEOTIDE SEQUENCE [LARGE SCALE GENOMIC DNA]</scope>
</reference>
<dbReference type="Proteomes" id="UP000041254">
    <property type="component" value="Unassembled WGS sequence"/>
</dbReference>
<proteinExistence type="predicted"/>
<dbReference type="VEuPathDB" id="CryptoDB:Vbra_1783"/>
<sequence>MRTAHSTRSPSLSGIRNVPAASRITALEKFHHVIKKEQGKRLAIQEISDSTGNGLLARLTRWFIRLNALIGVWLSGRRREYRHLLDSIQAFPKQDDFCYMIEKAGFTVLGVETMGFGTIKTFVAEPKATR</sequence>
<keyword evidence="2" id="KW-1185">Reference proteome</keyword>
<evidence type="ECO:0000313" key="2">
    <source>
        <dbReference type="Proteomes" id="UP000041254"/>
    </source>
</evidence>
<protein>
    <submittedName>
        <fullName evidence="1">Uncharacterized protein</fullName>
    </submittedName>
</protein>
<organism evidence="1 2">
    <name type="scientific">Vitrella brassicaformis (strain CCMP3155)</name>
    <dbReference type="NCBI Taxonomy" id="1169540"/>
    <lineage>
        <taxon>Eukaryota</taxon>
        <taxon>Sar</taxon>
        <taxon>Alveolata</taxon>
        <taxon>Colpodellida</taxon>
        <taxon>Vitrellaceae</taxon>
        <taxon>Vitrella</taxon>
    </lineage>
</organism>
<dbReference type="Gene3D" id="3.40.50.150">
    <property type="entry name" value="Vaccinia Virus protein VP39"/>
    <property type="match status" value="1"/>
</dbReference>
<dbReference type="InterPro" id="IPR029063">
    <property type="entry name" value="SAM-dependent_MTases_sf"/>
</dbReference>
<dbReference type="InParanoid" id="A0A0G4G0B7"/>
<dbReference type="STRING" id="1169540.A0A0G4G0B7"/>
<name>A0A0G4G0B7_VITBC</name>
<dbReference type="PhylomeDB" id="A0A0G4G0B7"/>
<dbReference type="Pfam" id="PF01209">
    <property type="entry name" value="Ubie_methyltran"/>
    <property type="match status" value="1"/>
</dbReference>
<gene>
    <name evidence="1" type="ORF">Vbra_1783</name>
</gene>
<dbReference type="AlphaFoldDB" id="A0A0G4G0B7"/>
<dbReference type="SUPFAM" id="SSF53335">
    <property type="entry name" value="S-adenosyl-L-methionine-dependent methyltransferases"/>
    <property type="match status" value="1"/>
</dbReference>